<keyword evidence="1" id="KW-0175">Coiled coil</keyword>
<dbReference type="AlphaFoldDB" id="A0A9D2TY77"/>
<feature type="coiled-coil region" evidence="1">
    <location>
        <begin position="1"/>
        <end position="46"/>
    </location>
</feature>
<proteinExistence type="predicted"/>
<name>A0A9D2TY77_9FIRM</name>
<comment type="caution">
    <text evidence="2">The sequence shown here is derived from an EMBL/GenBank/DDBJ whole genome shotgun (WGS) entry which is preliminary data.</text>
</comment>
<reference evidence="2" key="1">
    <citation type="journal article" date="2021" name="PeerJ">
        <title>Extensive microbial diversity within the chicken gut microbiome revealed by metagenomics and culture.</title>
        <authorList>
            <person name="Gilroy R."/>
            <person name="Ravi A."/>
            <person name="Getino M."/>
            <person name="Pursley I."/>
            <person name="Horton D.L."/>
            <person name="Alikhan N.F."/>
            <person name="Baker D."/>
            <person name="Gharbi K."/>
            <person name="Hall N."/>
            <person name="Watson M."/>
            <person name="Adriaenssens E.M."/>
            <person name="Foster-Nyarko E."/>
            <person name="Jarju S."/>
            <person name="Secka A."/>
            <person name="Antonio M."/>
            <person name="Oren A."/>
            <person name="Chaudhuri R.R."/>
            <person name="La Ragione R."/>
            <person name="Hildebrand F."/>
            <person name="Pallen M.J."/>
        </authorList>
    </citation>
    <scope>NUCLEOTIDE SEQUENCE</scope>
    <source>
        <strain evidence="2">ChiBcec6-4105</strain>
    </source>
</reference>
<sequence length="103" mass="11975">MEDIINKLAEIEAAASRIMDDVSEQKKQLALEYDQAVQDFDRAIDEETQKKTAGIREGLETQMKEKLARQESETARTLKEMEKHYEECHTALAAEIYNRILRM</sequence>
<evidence type="ECO:0000313" key="2">
    <source>
        <dbReference type="EMBL" id="HJD29847.1"/>
    </source>
</evidence>
<evidence type="ECO:0000313" key="3">
    <source>
        <dbReference type="Proteomes" id="UP000823892"/>
    </source>
</evidence>
<evidence type="ECO:0008006" key="4">
    <source>
        <dbReference type="Google" id="ProtNLM"/>
    </source>
</evidence>
<accession>A0A9D2TY77</accession>
<evidence type="ECO:0000256" key="1">
    <source>
        <dbReference type="SAM" id="Coils"/>
    </source>
</evidence>
<organism evidence="2 3">
    <name type="scientific">Candidatus Blautia avicola</name>
    <dbReference type="NCBI Taxonomy" id="2838483"/>
    <lineage>
        <taxon>Bacteria</taxon>
        <taxon>Bacillati</taxon>
        <taxon>Bacillota</taxon>
        <taxon>Clostridia</taxon>
        <taxon>Lachnospirales</taxon>
        <taxon>Lachnospiraceae</taxon>
        <taxon>Blautia</taxon>
    </lineage>
</organism>
<protein>
    <recommendedName>
        <fullName evidence="4">ATPase</fullName>
    </recommendedName>
</protein>
<reference evidence="2" key="2">
    <citation type="submission" date="2021-04" db="EMBL/GenBank/DDBJ databases">
        <authorList>
            <person name="Gilroy R."/>
        </authorList>
    </citation>
    <scope>NUCLEOTIDE SEQUENCE</scope>
    <source>
        <strain evidence="2">ChiBcec6-4105</strain>
    </source>
</reference>
<gene>
    <name evidence="2" type="ORF">H9914_12775</name>
</gene>
<dbReference type="Proteomes" id="UP000823892">
    <property type="component" value="Unassembled WGS sequence"/>
</dbReference>
<dbReference type="EMBL" id="DWUY01000287">
    <property type="protein sequence ID" value="HJD29847.1"/>
    <property type="molecule type" value="Genomic_DNA"/>
</dbReference>